<gene>
    <name evidence="2" type="ORF">MHBO_000082</name>
</gene>
<sequence length="105" mass="12286">MVLYDNDPPEQICIPVASNNIDENVSKRWESDFIRDQTIEETVQLIKIANFIALRSLQDLACARIATLMIGKSLGQVRSLFNIEKDFDFKEEMELKRQYLWAIYN</sequence>
<evidence type="ECO:0000313" key="3">
    <source>
        <dbReference type="Proteomes" id="UP001439008"/>
    </source>
</evidence>
<dbReference type="InterPro" id="IPR036296">
    <property type="entry name" value="SKP1-like_dim_sf"/>
</dbReference>
<dbReference type="EMBL" id="JBDODL010000010">
    <property type="protein sequence ID" value="MES1918057.1"/>
    <property type="molecule type" value="Genomic_DNA"/>
</dbReference>
<dbReference type="Gene3D" id="3.30.710.10">
    <property type="entry name" value="Potassium Channel Kv1.1, Chain A"/>
    <property type="match status" value="1"/>
</dbReference>
<dbReference type="Pfam" id="PF01466">
    <property type="entry name" value="Skp1"/>
    <property type="match status" value="1"/>
</dbReference>
<reference evidence="2 3" key="1">
    <citation type="journal article" date="2024" name="BMC Biol.">
        <title>Comparative genomics of Ascetosporea gives new insight into the evolutionary basis for animal parasitism in Rhizaria.</title>
        <authorList>
            <person name="Hiltunen Thoren M."/>
            <person name="Onut-Brannstrom I."/>
            <person name="Alfjorden A."/>
            <person name="Peckova H."/>
            <person name="Swords F."/>
            <person name="Hooper C."/>
            <person name="Holzer A.S."/>
            <person name="Bass D."/>
            <person name="Burki F."/>
        </authorList>
    </citation>
    <scope>NUCLEOTIDE SEQUENCE [LARGE SCALE GENOMIC DNA]</scope>
    <source>
        <strain evidence="2">20-A016</strain>
    </source>
</reference>
<name>A0ABV2AED7_9EUKA</name>
<keyword evidence="3" id="KW-1185">Reference proteome</keyword>
<evidence type="ECO:0000259" key="1">
    <source>
        <dbReference type="Pfam" id="PF01466"/>
    </source>
</evidence>
<organism evidence="2 3">
    <name type="scientific">Bonamia ostreae</name>
    <dbReference type="NCBI Taxonomy" id="126728"/>
    <lineage>
        <taxon>Eukaryota</taxon>
        <taxon>Sar</taxon>
        <taxon>Rhizaria</taxon>
        <taxon>Endomyxa</taxon>
        <taxon>Ascetosporea</taxon>
        <taxon>Haplosporida</taxon>
        <taxon>Bonamia</taxon>
    </lineage>
</organism>
<comment type="caution">
    <text evidence="2">The sequence shown here is derived from an EMBL/GenBank/DDBJ whole genome shotgun (WGS) entry which is preliminary data.</text>
</comment>
<accession>A0ABV2AED7</accession>
<dbReference type="SUPFAM" id="SSF81382">
    <property type="entry name" value="Skp1 dimerisation domain-like"/>
    <property type="match status" value="1"/>
</dbReference>
<proteinExistence type="predicted"/>
<dbReference type="InterPro" id="IPR011333">
    <property type="entry name" value="SKP1/BTB/POZ_sf"/>
</dbReference>
<feature type="domain" description="SKP1 component dimerisation" evidence="1">
    <location>
        <begin position="56"/>
        <end position="102"/>
    </location>
</feature>
<dbReference type="Proteomes" id="UP001439008">
    <property type="component" value="Unassembled WGS sequence"/>
</dbReference>
<protein>
    <recommendedName>
        <fullName evidence="1">SKP1 component dimerisation domain-containing protein</fullName>
    </recommendedName>
</protein>
<dbReference type="InterPro" id="IPR016072">
    <property type="entry name" value="Skp1_comp_dimer"/>
</dbReference>
<evidence type="ECO:0000313" key="2">
    <source>
        <dbReference type="EMBL" id="MES1918057.1"/>
    </source>
</evidence>